<evidence type="ECO:0000313" key="4">
    <source>
        <dbReference type="Proteomes" id="UP000284416"/>
    </source>
</evidence>
<dbReference type="SMART" id="SM00530">
    <property type="entry name" value="HTH_XRE"/>
    <property type="match status" value="1"/>
</dbReference>
<dbReference type="GO" id="GO:0003677">
    <property type="term" value="F:DNA binding"/>
    <property type="evidence" value="ECO:0007669"/>
    <property type="project" value="UniProtKB-KW"/>
</dbReference>
<reference evidence="3 4" key="1">
    <citation type="journal article" date="2017" name="Int. J. Syst. Evol. Microbiol.">
        <title>Bacillus notoginsengisoli sp. nov., a novel bacterium isolated from the rhizosphere of Panax notoginseng.</title>
        <authorList>
            <person name="Zhang M.Y."/>
            <person name="Cheng J."/>
            <person name="Cai Y."/>
            <person name="Zhang T.Y."/>
            <person name="Wu Y.Y."/>
            <person name="Manikprabhu D."/>
            <person name="Li W.J."/>
            <person name="Zhang Y.X."/>
        </authorList>
    </citation>
    <scope>NUCLEOTIDE SEQUENCE [LARGE SCALE GENOMIC DNA]</scope>
    <source>
        <strain evidence="3 4">JCM 30743</strain>
    </source>
</reference>
<dbReference type="PANTHER" id="PTHR46558:SF11">
    <property type="entry name" value="HTH-TYPE TRANSCRIPTIONAL REGULATOR XRE"/>
    <property type="match status" value="1"/>
</dbReference>
<proteinExistence type="predicted"/>
<gene>
    <name evidence="3" type="ORF">D1B31_16100</name>
</gene>
<dbReference type="AlphaFoldDB" id="A0A417YRG2"/>
<comment type="caution">
    <text evidence="3">The sequence shown here is derived from an EMBL/GenBank/DDBJ whole genome shotgun (WGS) entry which is preliminary data.</text>
</comment>
<dbReference type="SUPFAM" id="SSF47413">
    <property type="entry name" value="lambda repressor-like DNA-binding domains"/>
    <property type="match status" value="1"/>
</dbReference>
<name>A0A417YRG2_9BACI</name>
<dbReference type="InterPro" id="IPR010982">
    <property type="entry name" value="Lambda_DNA-bd_dom_sf"/>
</dbReference>
<dbReference type="Proteomes" id="UP000284416">
    <property type="component" value="Unassembled WGS sequence"/>
</dbReference>
<protein>
    <submittedName>
        <fullName evidence="3">XRE family transcriptional regulator</fullName>
    </submittedName>
</protein>
<feature type="domain" description="HTH cro/C1-type" evidence="2">
    <location>
        <begin position="7"/>
        <end position="62"/>
    </location>
</feature>
<dbReference type="OrthoDB" id="8115576at2"/>
<keyword evidence="4" id="KW-1185">Reference proteome</keyword>
<evidence type="ECO:0000313" key="3">
    <source>
        <dbReference type="EMBL" id="RHW37289.1"/>
    </source>
</evidence>
<dbReference type="Gene3D" id="1.10.260.40">
    <property type="entry name" value="lambda repressor-like DNA-binding domains"/>
    <property type="match status" value="1"/>
</dbReference>
<dbReference type="EMBL" id="QWEG01000010">
    <property type="protein sequence ID" value="RHW37289.1"/>
    <property type="molecule type" value="Genomic_DNA"/>
</dbReference>
<dbReference type="PROSITE" id="PS50943">
    <property type="entry name" value="HTH_CROC1"/>
    <property type="match status" value="1"/>
</dbReference>
<sequence>MSFSERLKELREKRGLTQEALADLLKVPRSTITHYENNPDRRPRQKRMNEIADFFGVSVDYLIGRANTTTLTPAEKDLLDRIENEDPPNLEDIDFKVDGRPATKEEINGAIAFIRSLRGLK</sequence>
<evidence type="ECO:0000256" key="1">
    <source>
        <dbReference type="ARBA" id="ARBA00023125"/>
    </source>
</evidence>
<dbReference type="Pfam" id="PF01381">
    <property type="entry name" value="HTH_3"/>
    <property type="match status" value="1"/>
</dbReference>
<organism evidence="3 4">
    <name type="scientific">Neobacillus notoginsengisoli</name>
    <dbReference type="NCBI Taxonomy" id="1578198"/>
    <lineage>
        <taxon>Bacteria</taxon>
        <taxon>Bacillati</taxon>
        <taxon>Bacillota</taxon>
        <taxon>Bacilli</taxon>
        <taxon>Bacillales</taxon>
        <taxon>Bacillaceae</taxon>
        <taxon>Neobacillus</taxon>
    </lineage>
</organism>
<dbReference type="CDD" id="cd00093">
    <property type="entry name" value="HTH_XRE"/>
    <property type="match status" value="1"/>
</dbReference>
<accession>A0A417YRG2</accession>
<dbReference type="InterPro" id="IPR001387">
    <property type="entry name" value="Cro/C1-type_HTH"/>
</dbReference>
<dbReference type="PANTHER" id="PTHR46558">
    <property type="entry name" value="TRACRIPTIONAL REGULATORY PROTEIN-RELATED-RELATED"/>
    <property type="match status" value="1"/>
</dbReference>
<dbReference type="RefSeq" id="WP_118922233.1">
    <property type="nucleotide sequence ID" value="NZ_QWEG01000010.1"/>
</dbReference>
<keyword evidence="1" id="KW-0238">DNA-binding</keyword>
<evidence type="ECO:0000259" key="2">
    <source>
        <dbReference type="PROSITE" id="PS50943"/>
    </source>
</evidence>